<dbReference type="GO" id="GO:0043291">
    <property type="term" value="C:RAVE complex"/>
    <property type="evidence" value="ECO:0007669"/>
    <property type="project" value="TreeGrafter"/>
</dbReference>
<keyword evidence="1" id="KW-0853">WD repeat</keyword>
<feature type="compositionally biased region" description="Low complexity" evidence="2">
    <location>
        <begin position="2100"/>
        <end position="2118"/>
    </location>
</feature>
<feature type="compositionally biased region" description="Acidic residues" evidence="2">
    <location>
        <begin position="2847"/>
        <end position="2864"/>
    </location>
</feature>
<feature type="region of interest" description="Disordered" evidence="2">
    <location>
        <begin position="1033"/>
        <end position="1083"/>
    </location>
</feature>
<dbReference type="InterPro" id="IPR036322">
    <property type="entry name" value="WD40_repeat_dom_sf"/>
</dbReference>
<dbReference type="Pfam" id="PF00400">
    <property type="entry name" value="WD40"/>
    <property type="match status" value="2"/>
</dbReference>
<organism evidence="4">
    <name type="scientific">Rhipicephalus appendiculatus</name>
    <name type="common">Brown ear tick</name>
    <dbReference type="NCBI Taxonomy" id="34631"/>
    <lineage>
        <taxon>Eukaryota</taxon>
        <taxon>Metazoa</taxon>
        <taxon>Ecdysozoa</taxon>
        <taxon>Arthropoda</taxon>
        <taxon>Chelicerata</taxon>
        <taxon>Arachnida</taxon>
        <taxon>Acari</taxon>
        <taxon>Parasitiformes</taxon>
        <taxon>Ixodida</taxon>
        <taxon>Ixodoidea</taxon>
        <taxon>Ixodidae</taxon>
        <taxon>Rhipicephalinae</taxon>
        <taxon>Rhipicephalus</taxon>
        <taxon>Rhipicephalus</taxon>
    </lineage>
</organism>
<feature type="compositionally biased region" description="Polar residues" evidence="2">
    <location>
        <begin position="3189"/>
        <end position="3206"/>
    </location>
</feature>
<feature type="compositionally biased region" description="Low complexity" evidence="2">
    <location>
        <begin position="659"/>
        <end position="673"/>
    </location>
</feature>
<feature type="region of interest" description="Disordered" evidence="2">
    <location>
        <begin position="149"/>
        <end position="178"/>
    </location>
</feature>
<dbReference type="FunFam" id="2.130.10.10:FF:001065">
    <property type="entry name" value="Dual oxidase maturation factor, putative"/>
    <property type="match status" value="1"/>
</dbReference>
<evidence type="ECO:0000256" key="1">
    <source>
        <dbReference type="PROSITE-ProRule" id="PRU00221"/>
    </source>
</evidence>
<reference evidence="4" key="1">
    <citation type="journal article" date="2016" name="Ticks Tick Borne Dis.">
        <title>De novo assembly and annotation of the salivary gland transcriptome of Rhipicephalus appendiculatus male and female ticks during blood feeding.</title>
        <authorList>
            <person name="de Castro M.H."/>
            <person name="de Klerk D."/>
            <person name="Pienaar R."/>
            <person name="Latif A.A."/>
            <person name="Rees D.J."/>
            <person name="Mans B.J."/>
        </authorList>
    </citation>
    <scope>NUCLEOTIDE SEQUENCE</scope>
    <source>
        <tissue evidence="4">Salivary glands</tissue>
    </source>
</reference>
<feature type="compositionally biased region" description="Acidic residues" evidence="2">
    <location>
        <begin position="465"/>
        <end position="482"/>
    </location>
</feature>
<feature type="region of interest" description="Disordered" evidence="2">
    <location>
        <begin position="3181"/>
        <end position="3206"/>
    </location>
</feature>
<dbReference type="InterPro" id="IPR022033">
    <property type="entry name" value="Rav1p_C"/>
</dbReference>
<name>A0A131YTB8_RHIAP</name>
<feature type="region of interest" description="Disordered" evidence="2">
    <location>
        <begin position="2091"/>
        <end position="2126"/>
    </location>
</feature>
<dbReference type="Pfam" id="PF12234">
    <property type="entry name" value="Rav1p_C"/>
    <property type="match status" value="1"/>
</dbReference>
<feature type="region of interest" description="Disordered" evidence="2">
    <location>
        <begin position="2649"/>
        <end position="2669"/>
    </location>
</feature>
<feature type="compositionally biased region" description="Low complexity" evidence="2">
    <location>
        <begin position="519"/>
        <end position="528"/>
    </location>
</feature>
<feature type="region of interest" description="Disordered" evidence="2">
    <location>
        <begin position="2275"/>
        <end position="2348"/>
    </location>
</feature>
<feature type="region of interest" description="Disordered" evidence="2">
    <location>
        <begin position="2422"/>
        <end position="2451"/>
    </location>
</feature>
<dbReference type="InterPro" id="IPR001680">
    <property type="entry name" value="WD40_rpt"/>
</dbReference>
<evidence type="ECO:0000313" key="4">
    <source>
        <dbReference type="EMBL" id="JAP82454.1"/>
    </source>
</evidence>
<dbReference type="SUPFAM" id="SSF50978">
    <property type="entry name" value="WD40 repeat-like"/>
    <property type="match status" value="2"/>
</dbReference>
<sequence length="3516" mass="382265">MNLHQVLTGAVNAGDHCYSVGSVEGVPFTVYGAGCNIVILARNFERVQIIPGVCHGNVQVSCIDCSTDIGKIAAAYGKQVAIFEPSPLLQQTSSHKLDYKWIQTATIQMDYSVSVLSWNLEGTRLLTGGEWIQMWKCTMRPEIIAKSGDETAKAGQPQSASRSGVSFQVGSDEVAPSLPDEDTSWDCIWHCRTSQPVSFLRFSPDGTLFASAGKCDRLVKIWHNSQHKVSDPGGNARMSVQQVDRGCTFGFVYAAHPRAVTGLSWRKTSKFMPRGSVANMLVTSCRDNICRLWVQTLLPEDGLINVQQIEALANQTPRLQTQRHRQRILQKLRHMKSLNEYQRRQAAQSGKEARETIPSLPSTYSVHDFHSFGLQGSGVAPGLHFHLAASINAETDIPLVPSMSGAASGHGVQEPNFVLHWLNNKEMSFSSATEQLIQELSLKALQARREQQRQQLAAQRKAAEEAEAEDNQEEGNEPEDLEAAGVSKTSWQGRSGLKSLRLGSVTTTAAPGEDAAPGSQSAKAFSPASSSASLATEASGKNVEQSLGNALDHKIESLLREWHQSPDLLFSIHPVDGSFLVWLVDWLDECSPGSFRQALVSFSSRIPTAIPLGDAATLSHHLALYLPTAGLDLRTVLSGLGAWALPSPLTPVAPVTLVVPPQPTQQQGSAQQAEENEDAEDKPRPFCCQAAPTPSVCMLSKHHNGSLNLWHLTFSEESHFTHVLSIGHAARVSGHRFRINDITCHPVLPLLLTTSHHNLPKGKEPLDEEDENSQTQDYSDKRRRDSAPAPAPTEGFCSELILWKVESVGPLSKSGGVAELARINSLEPSAFSNVAWVPTLLPSTTLGSISNSPSACFVASDGLQLRVYQAVIDARTLLAEVLAAARQKDNADTISLSSTTSSGMDMHHTGLQEEFRIVSLQSTARPGCIVELDAIADATNDWQNTQLLHVFQEPLIMGAKQGVLSSSSGAPGEETLEKNVGLLESSYQAFVDLRHTAVFEEPFYLVVLEKTSTGRTMLHMWRLVISSRAGAGGKGQQDGAAFPENVTQPEDDAASNASSRSGSLEHTDTGQGAQQAGSPHASPLRITTSKVCTQELPLPHDVEIAHAAPAAGHVSSSNIYPACFAPYVLSTACSDGLTRFWKCKVDCEGDGTPNFMWVEWEMTLNKSSSVIQVPGQPISVSCAYSGRVACAYKRGHSFNRPGSNNPADRCVNLGVAIYECESTGGSEWILEDTVLLNNIGLPRLDQTAPGVDLCSLMDTTLRHRKTADSLVQRLASDGDLSGPPSSLQRLLSVPSYATLHTLRRAVIEQGNQCPLVHKSLIQLDWVSSEDGSHVLTVAVGSRILLFAPVAKDVIQQGGSGLEPSSLTSGAPRPLLKQVSSLAAPVASTGAAEAVRWLQIRCTRLETADGLPPLPMQVSWVRDGILVVGMDSEMHIYSQWRPQKGAPKGLKNNLMPSAADDENICKVRMLPEEELLSRVQELSQLRLGAGPSLGLARNASSSSAQAMDKKKIRGEAAAPAGPRGAAAAKESETTVVGPMPDLGLFETCRLAWPMLPQYHPKQLMELLGFGKIRRVKAILSHLVRCVSKTGQAPGGIVAGGNAAEMASEGALEEEGGEEGVRGWSRSRTLSLAAPAAGSATHSPREGGNVVPEELQLDYVEIQSIPPLPLYALLAADKQLALGGAAGRKEASPSGGGADAGQAGSKEDQEDYSALFETAPKKEESLDDILQEDVQPKAKKTRDRQKTAADKDPNHFGMRQARLLTQLLTHCHLPGLSSVDQMHLLALADTLASFHGTLADRLDSEIVHTAPKDNVSRQNYEMTIQATPDSLDDCGLRYFLAVRHHTYLLRCLPLAQRAQLQRHGLGPHNLVWAFHSETQEELAQLIPALQKPTLRWSELRELGIGWWVRSNQLLRRIIEKLAKSSFTAKQNPLDAALYYMAMKKKTILAGLFRTVNDKRMSDFFQNDFSQDRWRKAALKNAYVLLGKQQFEYAAAFFLLANAVKDAVQVCLSKLEDLQLAMVVVRLYEGDLDSVPEHLRRLLNAEVLGQPEGAEGTSLELANPDPFLRSMALWLLQHYEESLTTLLQTRVGQEHHTIHQETHQLSSSAAGQAANASEKASIPSPTTADDTADPGVFNFYLYLRTHPLVVRRNLAKSMSMRRKHGRAVLLSGFKPGSTVTKTLTPGGATSSDTITPLERRLFFTTSHAHFRAGCPPLALEVLSRLPNCILDDSGSATTEEGSPAKKKDSNAGTPSGAISNGPVKQKAEDFDWSQPLTKTPEKAEDFDWSQPLSKTTAATEKADAFDWSQPLSTDKPKHKADGIDWDQPMASTDAPTVEDPKGSRQFEEEETLGQNRVETLDIMAQQLKFMACLKIMMEELSTLATGFEVDGGQLRHQLYVWLERCVAALKELCQYGAAMQATGSSSVSDTSILPDATGEEAGGRDRANTADGTQPGAPSLHAILVADKQDFEAKLVRAARRKLWLKANEALLRTLLSYTGLHGAHGGGLAAVRMELNLLLQELQQDRSQQQLLSPLPFPTTLPLLAASVACQKTVVADPVRLLQLMAHDILLTVMDLEEPPGEATSASTFSRVSVLWDLGTSLSACIYQALCDSDSFGLKGQQGSNRGLDVEDCLSLSVVYQNSHLLAGHATRRPRLGSTDEPLSPTTQPSKWPGVQSLRALMARDKDEDGPRLHTLLCESFVAVYMSQLIHALASCDCHVLYRLVGQRFSQRTWSMLFGGGAKKLLRVSAGGSSGAVTPSAAAPEKEATATVETGIFDAITRQRVKWNMKILPQLKSEAPQANVREDRPTYREIFVPPIMSMMSCFMSKPTLPDQMAAIDYDSAASLSSDEEDAAGGHDEEIDEDDVFKDAGTTEQQRRPSQGSRLEQLDPGSYAWALMRFAVVKMVNHNLRDFLTVAGIELQELPVTSPLLHASLRAIDHWLRHLRESLEAHGSAPPGLLPNSHVEAAGQGAAPVQGPPILKYKVLLEVDNTPFSRSKHPAAHPARRLWNYLVRQEGVQDLFIRYLFSHKVTPLPDTQGQAQATKGQTQPPKEGLTTTPGGEGDDRSIDGGVPDPVRIIHKDQESISAFCISQVNEGILSLATPKELQELDISALLEPAPWLDDEAEFDILTLNRWKVSCRSAYTFKHKRPQKLPPEPPAGQALDFLVVQHPLDRHNASVGSGMPGAGSSAFTSPTSANPPSMAQTGRSTTMMKGLNFPGSTNAHFCQIVLERSRLMIKPLKRHRVDSVRRLAAHPVLPLYLSGCQDGSVTLWEWGHAQPVSTPRLAGTFAKVTSLMFNQQGNKFGVTDGDGNLSLWQVSMTSTNAKPFFSASCHTKQASDFAFVSSSSLIATAGHSTENRNVCLWDTLLPQRKALIASFSCHEHGSSAVVFAPQNQLLISAGKKGDVFIFDVRQRQLRHKFQAHETAIKCLALDPREEYYITGSADGDIKVWGLPVHVLLYAFPSEHSRSTLFRNIGMGVTHLLTDAKGRLYSCGADGSMKMRQLPDRDAVVASFT</sequence>
<dbReference type="GO" id="GO:0007035">
    <property type="term" value="P:vacuolar acidification"/>
    <property type="evidence" value="ECO:0007669"/>
    <property type="project" value="TreeGrafter"/>
</dbReference>
<feature type="compositionally biased region" description="Polar residues" evidence="2">
    <location>
        <begin position="156"/>
        <end position="169"/>
    </location>
</feature>
<protein>
    <submittedName>
        <fullName evidence="4">DmX-like protein 2</fullName>
    </submittedName>
</protein>
<feature type="region of interest" description="Disordered" evidence="2">
    <location>
        <begin position="2230"/>
        <end position="2263"/>
    </location>
</feature>
<evidence type="ECO:0000256" key="2">
    <source>
        <dbReference type="SAM" id="MobiDB-lite"/>
    </source>
</evidence>
<dbReference type="PROSITE" id="PS50294">
    <property type="entry name" value="WD_REPEATS_REGION"/>
    <property type="match status" value="1"/>
</dbReference>
<dbReference type="InterPro" id="IPR015943">
    <property type="entry name" value="WD40/YVTN_repeat-like_dom_sf"/>
</dbReference>
<feature type="region of interest" description="Disordered" evidence="2">
    <location>
        <begin position="1684"/>
        <end position="1752"/>
    </location>
</feature>
<feature type="region of interest" description="Disordered" evidence="2">
    <location>
        <begin position="2843"/>
        <end position="2864"/>
    </location>
</feature>
<dbReference type="PANTHER" id="PTHR13950">
    <property type="entry name" value="RABCONNECTIN-RELATED"/>
    <property type="match status" value="1"/>
</dbReference>
<feature type="compositionally biased region" description="Low complexity" evidence="2">
    <location>
        <begin position="3036"/>
        <end position="3048"/>
    </location>
</feature>
<dbReference type="Gene3D" id="2.130.10.10">
    <property type="entry name" value="YVTN repeat-like/Quinoprotein amine dehydrogenase"/>
    <property type="match status" value="3"/>
</dbReference>
<dbReference type="SMART" id="SM00320">
    <property type="entry name" value="WD40"/>
    <property type="match status" value="11"/>
</dbReference>
<feature type="region of interest" description="Disordered" evidence="2">
    <location>
        <begin position="759"/>
        <end position="792"/>
    </location>
</feature>
<feature type="region of interest" description="Disordered" evidence="2">
    <location>
        <begin position="3034"/>
        <end position="3069"/>
    </location>
</feature>
<feature type="repeat" description="WD" evidence="1">
    <location>
        <begin position="3421"/>
        <end position="3454"/>
    </location>
</feature>
<evidence type="ECO:0000259" key="3">
    <source>
        <dbReference type="Pfam" id="PF12234"/>
    </source>
</evidence>
<dbReference type="EMBL" id="GEDV01006103">
    <property type="protein sequence ID" value="JAP82454.1"/>
    <property type="molecule type" value="Transcribed_RNA"/>
</dbReference>
<proteinExistence type="predicted"/>
<feature type="compositionally biased region" description="Basic and acidic residues" evidence="2">
    <location>
        <begin position="1742"/>
        <end position="1752"/>
    </location>
</feature>
<feature type="region of interest" description="Disordered" evidence="2">
    <location>
        <begin position="453"/>
        <end position="492"/>
    </location>
</feature>
<dbReference type="PANTHER" id="PTHR13950:SF9">
    <property type="entry name" value="RABCONNECTIN-3A"/>
    <property type="match status" value="1"/>
</dbReference>
<accession>A0A131YTB8</accession>
<feature type="region of interest" description="Disordered" evidence="2">
    <location>
        <begin position="1493"/>
        <end position="1531"/>
    </location>
</feature>
<feature type="region of interest" description="Disordered" evidence="2">
    <location>
        <begin position="508"/>
        <end position="528"/>
    </location>
</feature>
<feature type="compositionally biased region" description="Low complexity" evidence="2">
    <location>
        <begin position="1515"/>
        <end position="1527"/>
    </location>
</feature>
<dbReference type="PROSITE" id="PS50082">
    <property type="entry name" value="WD_REPEATS_2"/>
    <property type="match status" value="1"/>
</dbReference>
<feature type="region of interest" description="Disordered" evidence="2">
    <location>
        <begin position="659"/>
        <end position="685"/>
    </location>
</feature>
<feature type="region of interest" description="Disordered" evidence="2">
    <location>
        <begin position="2952"/>
        <end position="2972"/>
    </location>
</feature>
<feature type="domain" description="RAVE complex protein Rav1 C-terminal" evidence="3">
    <location>
        <begin position="1822"/>
        <end position="2146"/>
    </location>
</feature>
<dbReference type="InterPro" id="IPR052208">
    <property type="entry name" value="DmX-like/RAVE_component"/>
</dbReference>